<feature type="transmembrane region" description="Helical" evidence="1">
    <location>
        <begin position="32"/>
        <end position="51"/>
    </location>
</feature>
<dbReference type="RefSeq" id="WP_141446607.1">
    <property type="nucleotide sequence ID" value="NZ_CP041217.1"/>
</dbReference>
<dbReference type="EMBL" id="CP041217">
    <property type="protein sequence ID" value="QDH20221.1"/>
    <property type="molecule type" value="Genomic_DNA"/>
</dbReference>
<accession>A0A4Y6UV54</accession>
<gene>
    <name evidence="2" type="ORF">FFV09_04715</name>
</gene>
<protein>
    <recommendedName>
        <fullName evidence="4">DUF3278 domain-containing protein</fullName>
    </recommendedName>
</protein>
<evidence type="ECO:0000313" key="3">
    <source>
        <dbReference type="Proteomes" id="UP000316968"/>
    </source>
</evidence>
<evidence type="ECO:0000313" key="2">
    <source>
        <dbReference type="EMBL" id="QDH20221.1"/>
    </source>
</evidence>
<feature type="transmembrane region" description="Helical" evidence="1">
    <location>
        <begin position="109"/>
        <end position="134"/>
    </location>
</feature>
<reference evidence="2 3" key="1">
    <citation type="submission" date="2019-06" db="EMBL/GenBank/DDBJ databases">
        <title>Saccharibacillus brassicae sp. nov., an endophytic bacterium isolated from Chinese cabbage seeds (Brassica pekinensis).</title>
        <authorList>
            <person name="Jiang L."/>
            <person name="Lee J."/>
            <person name="Kim S.W."/>
        </authorList>
    </citation>
    <scope>NUCLEOTIDE SEQUENCE [LARGE SCALE GENOMIC DNA]</scope>
    <source>
        <strain evidence="3">KCTC 43072 / ATSA2</strain>
    </source>
</reference>
<sequence length="149" mass="17323">MDFDKKTRFGIGSVLLVILIFVPLKIEIGYMGMYYAVLALLAIWGAIHFFGEKRIEERFFRNWERKKAKPKVRVILIEGIKAFVYMLGLVVFGQIIVDGREPHELLQNMPFGAQIGVLAMLAGFGLIVGFMNFFEKNRRYDRLYGKFYK</sequence>
<keyword evidence="3" id="KW-1185">Reference proteome</keyword>
<dbReference type="OrthoDB" id="2679239at2"/>
<name>A0A4Y6UV54_SACBS</name>
<dbReference type="AlphaFoldDB" id="A0A4Y6UV54"/>
<keyword evidence="1" id="KW-0812">Transmembrane</keyword>
<dbReference type="KEGG" id="saca:FFV09_04715"/>
<keyword evidence="1" id="KW-1133">Transmembrane helix</keyword>
<dbReference type="Proteomes" id="UP000316968">
    <property type="component" value="Chromosome"/>
</dbReference>
<evidence type="ECO:0000256" key="1">
    <source>
        <dbReference type="SAM" id="Phobius"/>
    </source>
</evidence>
<keyword evidence="1" id="KW-0472">Membrane</keyword>
<feature type="transmembrane region" description="Helical" evidence="1">
    <location>
        <begin position="72"/>
        <end position="97"/>
    </location>
</feature>
<organism evidence="2 3">
    <name type="scientific">Saccharibacillus brassicae</name>
    <dbReference type="NCBI Taxonomy" id="2583377"/>
    <lineage>
        <taxon>Bacteria</taxon>
        <taxon>Bacillati</taxon>
        <taxon>Bacillota</taxon>
        <taxon>Bacilli</taxon>
        <taxon>Bacillales</taxon>
        <taxon>Paenibacillaceae</taxon>
        <taxon>Saccharibacillus</taxon>
    </lineage>
</organism>
<feature type="transmembrane region" description="Helical" evidence="1">
    <location>
        <begin position="7"/>
        <end position="26"/>
    </location>
</feature>
<proteinExistence type="predicted"/>
<evidence type="ECO:0008006" key="4">
    <source>
        <dbReference type="Google" id="ProtNLM"/>
    </source>
</evidence>